<organism evidence="2 3">
    <name type="scientific">Marasmius oreades</name>
    <name type="common">fairy-ring Marasmius</name>
    <dbReference type="NCBI Taxonomy" id="181124"/>
    <lineage>
        <taxon>Eukaryota</taxon>
        <taxon>Fungi</taxon>
        <taxon>Dikarya</taxon>
        <taxon>Basidiomycota</taxon>
        <taxon>Agaricomycotina</taxon>
        <taxon>Agaricomycetes</taxon>
        <taxon>Agaricomycetidae</taxon>
        <taxon>Agaricales</taxon>
        <taxon>Marasmiineae</taxon>
        <taxon>Marasmiaceae</taxon>
        <taxon>Marasmius</taxon>
    </lineage>
</organism>
<feature type="region of interest" description="Disordered" evidence="1">
    <location>
        <begin position="88"/>
        <end position="115"/>
    </location>
</feature>
<reference evidence="2" key="1">
    <citation type="journal article" date="2021" name="Genome Biol. Evol.">
        <title>The assembled and annotated genome of the fairy-ring fungus Marasmius oreades.</title>
        <authorList>
            <person name="Hiltunen M."/>
            <person name="Ament-Velasquez S.L."/>
            <person name="Johannesson H."/>
        </authorList>
    </citation>
    <scope>NUCLEOTIDE SEQUENCE</scope>
    <source>
        <strain evidence="2">03SP1</strain>
    </source>
</reference>
<dbReference type="AlphaFoldDB" id="A0A9P7UWN1"/>
<dbReference type="KEGG" id="more:E1B28_006686"/>
<feature type="compositionally biased region" description="Polar residues" evidence="1">
    <location>
        <begin position="28"/>
        <end position="49"/>
    </location>
</feature>
<protein>
    <submittedName>
        <fullName evidence="2">Uncharacterized protein</fullName>
    </submittedName>
</protein>
<dbReference type="GeneID" id="66075762"/>
<evidence type="ECO:0000313" key="2">
    <source>
        <dbReference type="EMBL" id="KAG7096004.1"/>
    </source>
</evidence>
<gene>
    <name evidence="2" type="ORF">E1B28_006686</name>
</gene>
<evidence type="ECO:0000313" key="3">
    <source>
        <dbReference type="Proteomes" id="UP001049176"/>
    </source>
</evidence>
<proteinExistence type="predicted"/>
<name>A0A9P7UWN1_9AGAR</name>
<keyword evidence="3" id="KW-1185">Reference proteome</keyword>
<feature type="region of interest" description="Disordered" evidence="1">
    <location>
        <begin position="1"/>
        <end position="57"/>
    </location>
</feature>
<accession>A0A9P7UWN1</accession>
<evidence type="ECO:0000256" key="1">
    <source>
        <dbReference type="SAM" id="MobiDB-lite"/>
    </source>
</evidence>
<dbReference type="RefSeq" id="XP_043012474.1">
    <property type="nucleotide sequence ID" value="XM_043151379.1"/>
</dbReference>
<sequence>MSGTAAQVATGIPAEKHTARPSDVVEPTQITTAPQQGSTQPGDGSTVRETTGPDGQPLRVIEVPGDEHQVPFKDQVIGYAKKTRGTMLNKPELKEHGEQIIQGTASVSTPPEHHS</sequence>
<comment type="caution">
    <text evidence="2">The sequence shown here is derived from an EMBL/GenBank/DDBJ whole genome shotgun (WGS) entry which is preliminary data.</text>
</comment>
<dbReference type="EMBL" id="CM032183">
    <property type="protein sequence ID" value="KAG7096004.1"/>
    <property type="molecule type" value="Genomic_DNA"/>
</dbReference>
<dbReference type="OrthoDB" id="3361009at2759"/>
<dbReference type="Proteomes" id="UP001049176">
    <property type="component" value="Chromosome 3"/>
</dbReference>